<name>A0AAU9EAA8_9BACT</name>
<feature type="transmembrane region" description="Helical" evidence="1">
    <location>
        <begin position="580"/>
        <end position="607"/>
    </location>
</feature>
<feature type="transmembrane region" description="Helical" evidence="1">
    <location>
        <begin position="540"/>
        <end position="560"/>
    </location>
</feature>
<proteinExistence type="predicted"/>
<dbReference type="Proteomes" id="UP001366166">
    <property type="component" value="Chromosome"/>
</dbReference>
<feature type="transmembrane region" description="Helical" evidence="1">
    <location>
        <begin position="392"/>
        <end position="417"/>
    </location>
</feature>
<protein>
    <submittedName>
        <fullName evidence="3">ATP-binding protein</fullName>
    </submittedName>
</protein>
<dbReference type="NCBIfam" id="TIGR02123">
    <property type="entry name" value="TRAP_fused"/>
    <property type="match status" value="1"/>
</dbReference>
<evidence type="ECO:0000256" key="1">
    <source>
        <dbReference type="SAM" id="Phobius"/>
    </source>
</evidence>
<dbReference type="InterPro" id="IPR010656">
    <property type="entry name" value="DctM"/>
</dbReference>
<feature type="transmembrane region" description="Helical" evidence="1">
    <location>
        <begin position="62"/>
        <end position="79"/>
    </location>
</feature>
<dbReference type="InterPro" id="IPR011853">
    <property type="entry name" value="TRAP_DctM-Dct_fused"/>
</dbReference>
<dbReference type="RefSeq" id="WP_338605546.1">
    <property type="nucleotide sequence ID" value="NZ_AP028679.1"/>
</dbReference>
<feature type="transmembrane region" description="Helical" evidence="1">
    <location>
        <begin position="355"/>
        <end position="371"/>
    </location>
</feature>
<feature type="transmembrane region" description="Helical" evidence="1">
    <location>
        <begin position="215"/>
        <end position="239"/>
    </location>
</feature>
<feature type="domain" description="TRAP C4-dicarboxylate transport system permease DctM subunit" evidence="2">
    <location>
        <begin position="118"/>
        <end position="536"/>
    </location>
</feature>
<feature type="transmembrane region" description="Helical" evidence="1">
    <location>
        <begin position="91"/>
        <end position="115"/>
    </location>
</feature>
<dbReference type="EMBL" id="AP028679">
    <property type="protein sequence ID" value="BEQ13800.1"/>
    <property type="molecule type" value="Genomic_DNA"/>
</dbReference>
<accession>A0AAU9EAA8</accession>
<evidence type="ECO:0000313" key="3">
    <source>
        <dbReference type="EMBL" id="BEQ13800.1"/>
    </source>
</evidence>
<feature type="transmembrane region" description="Helical" evidence="1">
    <location>
        <begin position="285"/>
        <end position="308"/>
    </location>
</feature>
<gene>
    <name evidence="3" type="ORF">FAK_08660</name>
</gene>
<keyword evidence="1" id="KW-0812">Transmembrane</keyword>
<feature type="transmembrane region" description="Helical" evidence="1">
    <location>
        <begin position="329"/>
        <end position="349"/>
    </location>
</feature>
<feature type="transmembrane region" description="Helical" evidence="1">
    <location>
        <begin position="7"/>
        <end position="26"/>
    </location>
</feature>
<feature type="transmembrane region" description="Helical" evidence="1">
    <location>
        <begin position="472"/>
        <end position="498"/>
    </location>
</feature>
<reference evidence="4" key="1">
    <citation type="journal article" date="2023" name="Arch. Microbiol.">
        <title>Desulfoferula mesophilus gen. nov. sp. nov., a mesophilic sulfate-reducing bacterium isolated from a brackish lake sediment.</title>
        <authorList>
            <person name="Watanabe T."/>
            <person name="Yabe T."/>
            <person name="Tsuji J.M."/>
            <person name="Fukui M."/>
        </authorList>
    </citation>
    <scope>NUCLEOTIDE SEQUENCE [LARGE SCALE GENOMIC DNA]</scope>
    <source>
        <strain evidence="4">12FAK</strain>
    </source>
</reference>
<dbReference type="Pfam" id="PF06808">
    <property type="entry name" value="DctM"/>
    <property type="match status" value="1"/>
</dbReference>
<dbReference type="PANTHER" id="PTHR43849:SF2">
    <property type="entry name" value="BLL3936 PROTEIN"/>
    <property type="match status" value="1"/>
</dbReference>
<keyword evidence="3" id="KW-0547">Nucleotide-binding</keyword>
<keyword evidence="4" id="KW-1185">Reference proteome</keyword>
<keyword evidence="1" id="KW-0472">Membrane</keyword>
<dbReference type="KEGG" id="dmp:FAK_08660"/>
<dbReference type="AlphaFoldDB" id="A0AAU9EAA8"/>
<evidence type="ECO:0000259" key="2">
    <source>
        <dbReference type="Pfam" id="PF06808"/>
    </source>
</evidence>
<evidence type="ECO:0000313" key="4">
    <source>
        <dbReference type="Proteomes" id="UP001366166"/>
    </source>
</evidence>
<keyword evidence="1" id="KW-1133">Transmembrane helix</keyword>
<feature type="transmembrane region" description="Helical" evidence="1">
    <location>
        <begin position="167"/>
        <end position="183"/>
    </location>
</feature>
<sequence length="622" mass="66224">MTRNIEIILNLLCAGMALFAVVVAAIGVFDMVVVSGLTVLVALLICFLRLEHDPDKKSPHQILLALHFLLGLFLIYIFWEWGVVMFEQEVNIITISPGQSALGWVAIALTCYLSYRYFGIPMLLVVLASGAYLLLPPTLLGAGVGWRHAVENLWFSTDGVFGRPVEVVSRTVLVFIVFGAVLQRSGAGEVLLKIALAATGRFAGGPAHAAVTASALFGSLSGTAVANVVSTGVFTIPIIKKVGFKPSFAGGVEAAASTGGQIMPPVMGVVAFLMADITGIPYLKIIVAALIPSLMYYSSLFVVVFIEAKRMGIEALPKNERIKLTRDDMVKSLALVVPLGVIIAVLITGRTAQNAGFYALISAFVFSLVLFPEFRRPEKWWRALVDSGKTCAVLMIIVSAIGFVIGVINMTGIGLMFAEAVLSVASSNIWLALVFVMLSCLVMGMGVPTGAAYLMIAIVLGPVLHKLGLSLMAAHLFVVYFGVLSVVTPPVALAAFAAAPIAEANPMETGFQATRLAIAGFIIPYLFAFHPDILLVVGDLSLIGLAWALCIFVLSTWGIATALGGWEWNKLPIWQRALRLLAAILLIVPGVASGLMGGGLLAMCLLLNVQAIRRLRQPSMQS</sequence>
<dbReference type="PANTHER" id="PTHR43849">
    <property type="entry name" value="BLL3936 PROTEIN"/>
    <property type="match status" value="1"/>
</dbReference>
<feature type="transmembrane region" description="Helical" evidence="1">
    <location>
        <begin position="429"/>
        <end position="460"/>
    </location>
</feature>
<dbReference type="GO" id="GO:0005524">
    <property type="term" value="F:ATP binding"/>
    <property type="evidence" value="ECO:0007669"/>
    <property type="project" value="UniProtKB-KW"/>
</dbReference>
<feature type="transmembrane region" description="Helical" evidence="1">
    <location>
        <begin position="122"/>
        <end position="147"/>
    </location>
</feature>
<feature type="transmembrane region" description="Helical" evidence="1">
    <location>
        <begin position="510"/>
        <end position="528"/>
    </location>
</feature>
<organism evidence="3 4">
    <name type="scientific">Desulfoferula mesophila</name>
    <dbReference type="NCBI Taxonomy" id="3058419"/>
    <lineage>
        <taxon>Bacteria</taxon>
        <taxon>Pseudomonadati</taxon>
        <taxon>Thermodesulfobacteriota</taxon>
        <taxon>Desulfarculia</taxon>
        <taxon>Desulfarculales</taxon>
        <taxon>Desulfarculaceae</taxon>
        <taxon>Desulfoferula</taxon>
    </lineage>
</organism>
<keyword evidence="3" id="KW-0067">ATP-binding</keyword>
<feature type="transmembrane region" description="Helical" evidence="1">
    <location>
        <begin position="32"/>
        <end position="50"/>
    </location>
</feature>